<reference evidence="3" key="2">
    <citation type="submission" date="2018-10" db="UniProtKB">
        <authorList>
            <consortium name="EnsemblPlants"/>
        </authorList>
    </citation>
    <scope>IDENTIFICATION</scope>
</reference>
<feature type="region of interest" description="Disordered" evidence="2">
    <location>
        <begin position="199"/>
        <end position="233"/>
    </location>
</feature>
<dbReference type="Gramene" id="TraesCS3D03G0696400.1">
    <property type="protein sequence ID" value="TraesCS3D03G0696400.1.CDS1"/>
    <property type="gene ID" value="TraesCS3D03G0696400"/>
</dbReference>
<accession>A0A3B6GZX4</accession>
<dbReference type="AlphaFoldDB" id="A0A3B6GZX4"/>
<evidence type="ECO:0000256" key="2">
    <source>
        <dbReference type="SAM" id="MobiDB-lite"/>
    </source>
</evidence>
<evidence type="ECO:0000256" key="1">
    <source>
        <dbReference type="SAM" id="Coils"/>
    </source>
</evidence>
<proteinExistence type="predicted"/>
<dbReference type="Gramene" id="TraesCS3D02G305800.1">
    <property type="protein sequence ID" value="TraesCS3D02G305800.1.cds1"/>
    <property type="gene ID" value="TraesCS3D02G305800"/>
</dbReference>
<keyword evidence="4" id="KW-1185">Reference proteome</keyword>
<evidence type="ECO:0000313" key="3">
    <source>
        <dbReference type="EnsemblPlants" id="TraesCS3D02G305800.1.cds1"/>
    </source>
</evidence>
<sequence length="233" mass="26282">MELVELCTTSLAEAMFDKLGLPKPVYYVRLLEQGGYRSQIEFHRTKERYDASAPRTKLFSHIYVSGEAAMDHAANLAIGYMESYGRKVLVDYNYHRPQQEKQAYAKLSDRLSETTEEINQRNQTIKQVTREASNYLEEVHVASNKIHTLADAALDPAAGLSLSTLKQAILQIQNATVALQSTTAAARISLEEKGIYSKDNVPEPVYDGISDEETNEDYHQDMDDDCAHYVRSP</sequence>
<dbReference type="Proteomes" id="UP000019116">
    <property type="component" value="Chromosome 3D"/>
</dbReference>
<dbReference type="SMR" id="A0A3B6GZX4"/>
<feature type="compositionally biased region" description="Basic and acidic residues" evidence="2">
    <location>
        <begin position="216"/>
        <end position="233"/>
    </location>
</feature>
<feature type="coiled-coil region" evidence="1">
    <location>
        <begin position="104"/>
        <end position="145"/>
    </location>
</feature>
<dbReference type="EnsemblPlants" id="TraesCS3D02G305800.1">
    <property type="protein sequence ID" value="TraesCS3D02G305800.1.cds1"/>
    <property type="gene ID" value="TraesCS3D02G305800"/>
</dbReference>
<reference evidence="3" key="1">
    <citation type="submission" date="2018-08" db="EMBL/GenBank/DDBJ databases">
        <authorList>
            <person name="Rossello M."/>
        </authorList>
    </citation>
    <scope>NUCLEOTIDE SEQUENCE [LARGE SCALE GENOMIC DNA]</scope>
    <source>
        <strain evidence="3">cv. Chinese Spring</strain>
    </source>
</reference>
<protein>
    <submittedName>
        <fullName evidence="3">Uncharacterized protein</fullName>
    </submittedName>
</protein>
<evidence type="ECO:0000313" key="4">
    <source>
        <dbReference type="Proteomes" id="UP000019116"/>
    </source>
</evidence>
<organism evidence="3">
    <name type="scientific">Triticum aestivum</name>
    <name type="common">Wheat</name>
    <dbReference type="NCBI Taxonomy" id="4565"/>
    <lineage>
        <taxon>Eukaryota</taxon>
        <taxon>Viridiplantae</taxon>
        <taxon>Streptophyta</taxon>
        <taxon>Embryophyta</taxon>
        <taxon>Tracheophyta</taxon>
        <taxon>Spermatophyta</taxon>
        <taxon>Magnoliopsida</taxon>
        <taxon>Liliopsida</taxon>
        <taxon>Poales</taxon>
        <taxon>Poaceae</taxon>
        <taxon>BOP clade</taxon>
        <taxon>Pooideae</taxon>
        <taxon>Triticodae</taxon>
        <taxon>Triticeae</taxon>
        <taxon>Triticinae</taxon>
        <taxon>Triticum</taxon>
    </lineage>
</organism>
<name>A0A3B6GZX4_WHEAT</name>
<keyword evidence="1" id="KW-0175">Coiled coil</keyword>